<accession>A0A9X1NZ52</accession>
<dbReference type="AlphaFoldDB" id="A0A9X1NZ52"/>
<proteinExistence type="predicted"/>
<name>A0A9X1NZ52_9HYPH</name>
<protein>
    <submittedName>
        <fullName evidence="1">Uncharacterized protein</fullName>
    </submittedName>
</protein>
<dbReference type="EMBL" id="JAJUWU010000001">
    <property type="protein sequence ID" value="MCE7026391.1"/>
    <property type="molecule type" value="Genomic_DNA"/>
</dbReference>
<dbReference type="Proteomes" id="UP001139035">
    <property type="component" value="Unassembled WGS sequence"/>
</dbReference>
<keyword evidence="2" id="KW-1185">Reference proteome</keyword>
<comment type="caution">
    <text evidence="1">The sequence shown here is derived from an EMBL/GenBank/DDBJ whole genome shotgun (WGS) entry which is preliminary data.</text>
</comment>
<sequence>MTMKRSEAIEALRQLKDATPREAKLSEAVAILEEVLLTHGFADVVEAFRALDPEWA</sequence>
<organism evidence="1 2">
    <name type="scientific">Jiella avicenniae</name>
    <dbReference type="NCBI Taxonomy" id="2907202"/>
    <lineage>
        <taxon>Bacteria</taxon>
        <taxon>Pseudomonadati</taxon>
        <taxon>Pseudomonadota</taxon>
        <taxon>Alphaproteobacteria</taxon>
        <taxon>Hyphomicrobiales</taxon>
        <taxon>Aurantimonadaceae</taxon>
        <taxon>Jiella</taxon>
    </lineage>
</organism>
<reference evidence="1" key="1">
    <citation type="submission" date="2022-01" db="EMBL/GenBank/DDBJ databases">
        <title>Jiella avicenniae sp. nov., a novel endophytic bacterium isolated from bark of Avicennia marina.</title>
        <authorList>
            <person name="Tuo L."/>
        </authorList>
    </citation>
    <scope>NUCLEOTIDE SEQUENCE</scope>
    <source>
        <strain evidence="1">CBK1P-4</strain>
    </source>
</reference>
<dbReference type="RefSeq" id="WP_233717095.1">
    <property type="nucleotide sequence ID" value="NZ_JAJUWU010000001.1"/>
</dbReference>
<gene>
    <name evidence="1" type="ORF">LZD57_00175</name>
</gene>
<evidence type="ECO:0000313" key="1">
    <source>
        <dbReference type="EMBL" id="MCE7026391.1"/>
    </source>
</evidence>
<evidence type="ECO:0000313" key="2">
    <source>
        <dbReference type="Proteomes" id="UP001139035"/>
    </source>
</evidence>